<dbReference type="Gene3D" id="1.10.20.10">
    <property type="entry name" value="Histone, subunit A"/>
    <property type="match status" value="1"/>
</dbReference>
<dbReference type="GeneID" id="73380189"/>
<dbReference type="CDD" id="cd22906">
    <property type="entry name" value="HFD_DRAP1"/>
    <property type="match status" value="1"/>
</dbReference>
<protein>
    <recommendedName>
        <fullName evidence="4">Transcription factor CBF/NF-Y/archaeal histone domain-containing protein</fullName>
    </recommendedName>
</protein>
<comment type="caution">
    <text evidence="5">The sequence shown here is derived from an EMBL/GenBank/DDBJ whole genome shotgun (WGS) entry which is preliminary data.</text>
</comment>
<feature type="region of interest" description="Disordered" evidence="3">
    <location>
        <begin position="32"/>
        <end position="102"/>
    </location>
</feature>
<gene>
    <name evidence="5" type="ORF">KGF56_002572</name>
</gene>
<evidence type="ECO:0000256" key="1">
    <source>
        <dbReference type="ARBA" id="ARBA00004123"/>
    </source>
</evidence>
<dbReference type="InterPro" id="IPR009072">
    <property type="entry name" value="Histone-fold"/>
</dbReference>
<evidence type="ECO:0000313" key="6">
    <source>
        <dbReference type="Proteomes" id="UP001202479"/>
    </source>
</evidence>
<dbReference type="GO" id="GO:0001046">
    <property type="term" value="F:core promoter sequence-specific DNA binding"/>
    <property type="evidence" value="ECO:0007669"/>
    <property type="project" value="TreeGrafter"/>
</dbReference>
<evidence type="ECO:0000313" key="5">
    <source>
        <dbReference type="EMBL" id="KAI3404627.2"/>
    </source>
</evidence>
<dbReference type="SUPFAM" id="SSF47113">
    <property type="entry name" value="Histone-fold"/>
    <property type="match status" value="1"/>
</dbReference>
<evidence type="ECO:0000256" key="2">
    <source>
        <dbReference type="ARBA" id="ARBA00023242"/>
    </source>
</evidence>
<comment type="subcellular location">
    <subcellularLocation>
        <location evidence="1">Nucleus</location>
    </subcellularLocation>
</comment>
<feature type="compositionally biased region" description="Polar residues" evidence="3">
    <location>
        <begin position="50"/>
        <end position="80"/>
    </location>
</feature>
<feature type="domain" description="Transcription factor CBF/NF-Y/archaeal histone" evidence="4">
    <location>
        <begin position="159"/>
        <end position="222"/>
    </location>
</feature>
<dbReference type="InterPro" id="IPR050568">
    <property type="entry name" value="Transcr_DNA_Rep_Reg"/>
</dbReference>
<evidence type="ECO:0000259" key="4">
    <source>
        <dbReference type="Pfam" id="PF00808"/>
    </source>
</evidence>
<accession>A0AAI9SXP5</accession>
<keyword evidence="6" id="KW-1185">Reference proteome</keyword>
<sequence>MSNLRHLMNYDNNKNDYLSNRSKTSISNLIDTTTPLENNTSTTNFGGNSHSHSTNFGGNSHSHATNFGGNNHTASFTQHTGLPLQQQQQQPSPSALPNYNYNFNNYTSLEETQPIEEQPLPQEASQVDHHSPKASSSASNLNHISQEQILSSFEKIKTHFPAARIKKIMQSDEEIGKVAQATPIIVGRALEIFMANLVEVSILQAKKQGAKRITASHIKSAIENTEQFDFLVEAVEKYPSLKN</sequence>
<dbReference type="GO" id="GO:0016251">
    <property type="term" value="F:RNA polymerase II general transcription initiation factor activity"/>
    <property type="evidence" value="ECO:0007669"/>
    <property type="project" value="TreeGrafter"/>
</dbReference>
<dbReference type="GO" id="GO:0017054">
    <property type="term" value="C:negative cofactor 2 complex"/>
    <property type="evidence" value="ECO:0007669"/>
    <property type="project" value="TreeGrafter"/>
</dbReference>
<keyword evidence="2" id="KW-0539">Nucleus</keyword>
<dbReference type="AlphaFoldDB" id="A0AAI9SXP5"/>
<organism evidence="5 6">
    <name type="scientific">Candida oxycetoniae</name>
    <dbReference type="NCBI Taxonomy" id="497107"/>
    <lineage>
        <taxon>Eukaryota</taxon>
        <taxon>Fungi</taxon>
        <taxon>Dikarya</taxon>
        <taxon>Ascomycota</taxon>
        <taxon>Saccharomycotina</taxon>
        <taxon>Pichiomycetes</taxon>
        <taxon>Debaryomycetaceae</taxon>
        <taxon>Candida/Lodderomyces clade</taxon>
        <taxon>Candida</taxon>
    </lineage>
</organism>
<evidence type="ECO:0000256" key="3">
    <source>
        <dbReference type="SAM" id="MobiDB-lite"/>
    </source>
</evidence>
<dbReference type="RefSeq" id="XP_049180372.1">
    <property type="nucleotide sequence ID" value="XM_049323815.1"/>
</dbReference>
<reference evidence="5" key="1">
    <citation type="journal article" date="2022" name="DNA Res.">
        <title>Genome analysis of five recently described species of the CUG-Ser clade uncovers Candida theae as a new hybrid lineage with pathogenic potential in the Candida parapsilosis species complex.</title>
        <authorList>
            <person name="Mixao V."/>
            <person name="Del Olmo V."/>
            <person name="Hegedusova E."/>
            <person name="Saus E."/>
            <person name="Pryszcz L."/>
            <person name="Cillingova A."/>
            <person name="Nosek J."/>
            <person name="Gabaldon T."/>
        </authorList>
    </citation>
    <scope>NUCLEOTIDE SEQUENCE</scope>
    <source>
        <strain evidence="5">CBS 10844</strain>
    </source>
</reference>
<dbReference type="PANTHER" id="PTHR10252:SF5">
    <property type="entry name" value="DR1-ASSOCIATED COREPRESSOR"/>
    <property type="match status" value="1"/>
</dbReference>
<dbReference type="EMBL" id="JAHUZD010000091">
    <property type="protein sequence ID" value="KAI3404627.2"/>
    <property type="molecule type" value="Genomic_DNA"/>
</dbReference>
<feature type="region of interest" description="Disordered" evidence="3">
    <location>
        <begin position="116"/>
        <end position="141"/>
    </location>
</feature>
<feature type="compositionally biased region" description="Low complexity" evidence="3">
    <location>
        <begin position="82"/>
        <end position="93"/>
    </location>
</feature>
<feature type="compositionally biased region" description="Low complexity" evidence="3">
    <location>
        <begin position="32"/>
        <end position="49"/>
    </location>
</feature>
<proteinExistence type="predicted"/>
<name>A0AAI9SXP5_9ASCO</name>
<dbReference type="GO" id="GO:0046982">
    <property type="term" value="F:protein heterodimerization activity"/>
    <property type="evidence" value="ECO:0007669"/>
    <property type="project" value="InterPro"/>
</dbReference>
<dbReference type="FunFam" id="1.10.20.10:FF:000036">
    <property type="entry name" value="CBF/NF-Y family transcription factor"/>
    <property type="match status" value="1"/>
</dbReference>
<dbReference type="Pfam" id="PF00808">
    <property type="entry name" value="CBFD_NFYB_HMF"/>
    <property type="match status" value="1"/>
</dbReference>
<dbReference type="Proteomes" id="UP001202479">
    <property type="component" value="Unassembled WGS sequence"/>
</dbReference>
<dbReference type="InterPro" id="IPR003958">
    <property type="entry name" value="CBFA_NFYB_domain"/>
</dbReference>
<dbReference type="PANTHER" id="PTHR10252">
    <property type="entry name" value="HISTONE-LIKE TRANSCRIPTION FACTOR CCAAT-RELATED"/>
    <property type="match status" value="1"/>
</dbReference>